<dbReference type="RefSeq" id="WP_089371606.1">
    <property type="nucleotide sequence ID" value="NZ_BMEP01000001.1"/>
</dbReference>
<gene>
    <name evidence="12" type="ORF">SAMN06265376_103283</name>
</gene>
<keyword evidence="7 9" id="KW-0234">DNA repair</keyword>
<evidence type="ECO:0000313" key="13">
    <source>
        <dbReference type="Proteomes" id="UP000198379"/>
    </source>
</evidence>
<keyword evidence="5 9" id="KW-0227">DNA damage</keyword>
<organism evidence="12 13">
    <name type="scientific">Dokdonia pacifica</name>
    <dbReference type="NCBI Taxonomy" id="1627892"/>
    <lineage>
        <taxon>Bacteria</taxon>
        <taxon>Pseudomonadati</taxon>
        <taxon>Bacteroidota</taxon>
        <taxon>Flavobacteriia</taxon>
        <taxon>Flavobacteriales</taxon>
        <taxon>Flavobacteriaceae</taxon>
        <taxon>Dokdonia</taxon>
    </lineage>
</organism>
<evidence type="ECO:0000256" key="4">
    <source>
        <dbReference type="ARBA" id="ARBA00022741"/>
    </source>
</evidence>
<dbReference type="GO" id="GO:0006310">
    <property type="term" value="P:DNA recombination"/>
    <property type="evidence" value="ECO:0007669"/>
    <property type="project" value="InterPro"/>
</dbReference>
<dbReference type="InterPro" id="IPR027417">
    <property type="entry name" value="P-loop_NTPase"/>
</dbReference>
<comment type="function">
    <text evidence="1 9">May be involved in recombinational repair of damaged DNA.</text>
</comment>
<evidence type="ECO:0000256" key="2">
    <source>
        <dbReference type="ARBA" id="ARBA00009441"/>
    </source>
</evidence>
<dbReference type="NCBIfam" id="TIGR00634">
    <property type="entry name" value="recN"/>
    <property type="match status" value="1"/>
</dbReference>
<keyword evidence="6" id="KW-0067">ATP-binding</keyword>
<evidence type="ECO:0000256" key="7">
    <source>
        <dbReference type="ARBA" id="ARBA00023204"/>
    </source>
</evidence>
<dbReference type="InterPro" id="IPR003395">
    <property type="entry name" value="RecF/RecN/SMC_N"/>
</dbReference>
<name>A0A238ZK52_9FLAO</name>
<evidence type="ECO:0000256" key="1">
    <source>
        <dbReference type="ARBA" id="ARBA00003618"/>
    </source>
</evidence>
<evidence type="ECO:0000259" key="11">
    <source>
        <dbReference type="Pfam" id="PF02463"/>
    </source>
</evidence>
<dbReference type="AlphaFoldDB" id="A0A238ZK52"/>
<accession>A0A238ZK52</accession>
<dbReference type="PANTHER" id="PTHR11059">
    <property type="entry name" value="DNA REPAIR PROTEIN RECN"/>
    <property type="match status" value="1"/>
</dbReference>
<dbReference type="GO" id="GO:0005524">
    <property type="term" value="F:ATP binding"/>
    <property type="evidence" value="ECO:0007669"/>
    <property type="project" value="UniProtKB-KW"/>
</dbReference>
<dbReference type="GO" id="GO:0006281">
    <property type="term" value="P:DNA repair"/>
    <property type="evidence" value="ECO:0007669"/>
    <property type="project" value="UniProtKB-KW"/>
</dbReference>
<sequence>MLTSLSIKNYALIEEAQLAMQDGFTVITGETGAGKSILLGALGLITGKRADSSSMGDMTSKCIIEGIFEVAGYQLQSFFKKNDLDYEEATIIRREILPSGKSRAFINDTPVTLAQLGALGERLVDIHSQHKTLDVTNNEYQFEVLDTFANTLILRKKYQDQYTVWKNKLAQLQQVQEKKQRAQLEFDYQSFLFNELDEAKLIEGEFEQLETALKTLSHAEEIQENLATAQQKLGQDDVGILDQLSEARSALSRISGFGEEYETLYNRLHSVFIEVDDLSQELADLASGVDADPLTLEKTNTRIQLLYNLMKKHQVDSVTQLIEVRERLDAELFEVQNVDDQIAAIEKEIAFAKAEAQKIAAQLHEKRSKAIPKLKASIEKILVELGMPNAQLHIEVTRLQDLMTNGQDALAFLFSANKGMDVKPLGKGASGGELSRVMLAIKAVLSRHKKLPTLIFDEIDTGVSGEVAVKMGTILKDMGHTMQLISITHLPQIAGQGTSHFKVFKTDQAEKTKTQIVHLSPDDRIVEIAAMLGGNNQTTAALEHARNLLN</sequence>
<dbReference type="GO" id="GO:0043590">
    <property type="term" value="C:bacterial nucleoid"/>
    <property type="evidence" value="ECO:0007669"/>
    <property type="project" value="TreeGrafter"/>
</dbReference>
<dbReference type="GO" id="GO:0009432">
    <property type="term" value="P:SOS response"/>
    <property type="evidence" value="ECO:0007669"/>
    <property type="project" value="TreeGrafter"/>
</dbReference>
<evidence type="ECO:0000256" key="6">
    <source>
        <dbReference type="ARBA" id="ARBA00022840"/>
    </source>
</evidence>
<dbReference type="Proteomes" id="UP000198379">
    <property type="component" value="Unassembled WGS sequence"/>
</dbReference>
<evidence type="ECO:0000256" key="10">
    <source>
        <dbReference type="SAM" id="Coils"/>
    </source>
</evidence>
<protein>
    <recommendedName>
        <fullName evidence="3 9">DNA repair protein RecN</fullName>
    </recommendedName>
    <alternativeName>
        <fullName evidence="8 9">Recombination protein N</fullName>
    </alternativeName>
</protein>
<dbReference type="OrthoDB" id="9806954at2"/>
<evidence type="ECO:0000256" key="8">
    <source>
        <dbReference type="ARBA" id="ARBA00033408"/>
    </source>
</evidence>
<evidence type="ECO:0000256" key="9">
    <source>
        <dbReference type="PIRNR" id="PIRNR003128"/>
    </source>
</evidence>
<keyword evidence="4" id="KW-0547">Nucleotide-binding</keyword>
<dbReference type="SUPFAM" id="SSF52540">
    <property type="entry name" value="P-loop containing nucleoside triphosphate hydrolases"/>
    <property type="match status" value="2"/>
</dbReference>
<dbReference type="EMBL" id="FZNY01000003">
    <property type="protein sequence ID" value="SNR83441.1"/>
    <property type="molecule type" value="Genomic_DNA"/>
</dbReference>
<dbReference type="Gene3D" id="3.40.50.300">
    <property type="entry name" value="P-loop containing nucleotide triphosphate hydrolases"/>
    <property type="match status" value="2"/>
</dbReference>
<feature type="domain" description="RecF/RecN/SMC N-terminal" evidence="11">
    <location>
        <begin position="2"/>
        <end position="510"/>
    </location>
</feature>
<comment type="similarity">
    <text evidence="2 9">Belongs to the RecN family.</text>
</comment>
<feature type="coiled-coil region" evidence="10">
    <location>
        <begin position="155"/>
        <end position="185"/>
    </location>
</feature>
<evidence type="ECO:0000256" key="3">
    <source>
        <dbReference type="ARBA" id="ARBA00021315"/>
    </source>
</evidence>
<evidence type="ECO:0000256" key="5">
    <source>
        <dbReference type="ARBA" id="ARBA00022763"/>
    </source>
</evidence>
<reference evidence="12 13" key="1">
    <citation type="submission" date="2017-06" db="EMBL/GenBank/DDBJ databases">
        <authorList>
            <person name="Kim H.J."/>
            <person name="Triplett B.A."/>
        </authorList>
    </citation>
    <scope>NUCLEOTIDE SEQUENCE [LARGE SCALE GENOMIC DNA]</scope>
    <source>
        <strain evidence="12 13">DSM 25597</strain>
    </source>
</reference>
<dbReference type="PIRSF" id="PIRSF003128">
    <property type="entry name" value="RecN"/>
    <property type="match status" value="1"/>
</dbReference>
<keyword evidence="13" id="KW-1185">Reference proteome</keyword>
<dbReference type="CDD" id="cd03241">
    <property type="entry name" value="ABC_RecN"/>
    <property type="match status" value="2"/>
</dbReference>
<proteinExistence type="inferred from homology"/>
<dbReference type="InterPro" id="IPR004604">
    <property type="entry name" value="DNA_recomb/repair_RecN"/>
</dbReference>
<evidence type="ECO:0000313" key="12">
    <source>
        <dbReference type="EMBL" id="SNR83441.1"/>
    </source>
</evidence>
<feature type="coiled-coil region" evidence="10">
    <location>
        <begin position="335"/>
        <end position="362"/>
    </location>
</feature>
<keyword evidence="10" id="KW-0175">Coiled coil</keyword>
<dbReference type="PANTHER" id="PTHR11059:SF0">
    <property type="entry name" value="DNA REPAIR PROTEIN RECN"/>
    <property type="match status" value="1"/>
</dbReference>
<dbReference type="Pfam" id="PF02463">
    <property type="entry name" value="SMC_N"/>
    <property type="match status" value="1"/>
</dbReference>